<keyword evidence="6" id="KW-1185">Reference proteome</keyword>
<gene>
    <name evidence="5" type="ordered locus">TERTU_2434</name>
</gene>
<dbReference type="Gene3D" id="1.25.40.10">
    <property type="entry name" value="Tetratricopeptide repeat domain"/>
    <property type="match status" value="1"/>
</dbReference>
<feature type="repeat" description="TPR" evidence="1">
    <location>
        <begin position="405"/>
        <end position="438"/>
    </location>
</feature>
<dbReference type="PROSITE" id="PS50293">
    <property type="entry name" value="TPR_REGION"/>
    <property type="match status" value="1"/>
</dbReference>
<dbReference type="Proteomes" id="UP000009080">
    <property type="component" value="Chromosome"/>
</dbReference>
<keyword evidence="1" id="KW-0802">TPR repeat</keyword>
<evidence type="ECO:0000259" key="4">
    <source>
        <dbReference type="Pfam" id="PF13519"/>
    </source>
</evidence>
<dbReference type="eggNOG" id="COG0457">
    <property type="taxonomic scope" value="Bacteria"/>
</dbReference>
<dbReference type="PROSITE" id="PS50005">
    <property type="entry name" value="TPR"/>
    <property type="match status" value="1"/>
</dbReference>
<dbReference type="eggNOG" id="COG2304">
    <property type="taxonomic scope" value="Bacteria"/>
</dbReference>
<dbReference type="PANTHER" id="PTHR22550">
    <property type="entry name" value="SPORE GERMINATION PROTEIN"/>
    <property type="match status" value="1"/>
</dbReference>
<name>C5BKZ9_TERTT</name>
<reference evidence="5 6" key="1">
    <citation type="journal article" date="2009" name="PLoS ONE">
        <title>The complete genome of Teredinibacter turnerae T7901: an intracellular endosymbiont of marine wood-boring bivalves (shipworms).</title>
        <authorList>
            <person name="Yang J.C."/>
            <person name="Madupu R."/>
            <person name="Durkin A.S."/>
            <person name="Ekborg N.A."/>
            <person name="Pedamallu C.S."/>
            <person name="Hostetler J.B."/>
            <person name="Radune D."/>
            <person name="Toms B.S."/>
            <person name="Henrissat B."/>
            <person name="Coutinho P.M."/>
            <person name="Schwarz S."/>
            <person name="Field L."/>
            <person name="Trindade-Silva A.E."/>
            <person name="Soares C.A.G."/>
            <person name="Elshahawi S."/>
            <person name="Hanora A."/>
            <person name="Schmidt E.W."/>
            <person name="Haygood M.G."/>
            <person name="Posfai J."/>
            <person name="Benner J."/>
            <person name="Madinger C."/>
            <person name="Nove J."/>
            <person name="Anton B."/>
            <person name="Chaudhary K."/>
            <person name="Foster J."/>
            <person name="Holman A."/>
            <person name="Kumar S."/>
            <person name="Lessard P.A."/>
            <person name="Luyten Y.A."/>
            <person name="Slatko B."/>
            <person name="Wood N."/>
            <person name="Wu B."/>
            <person name="Teplitski M."/>
            <person name="Mougous J.D."/>
            <person name="Ward N."/>
            <person name="Eisen J.A."/>
            <person name="Badger J.H."/>
            <person name="Distel D.L."/>
        </authorList>
    </citation>
    <scope>NUCLEOTIDE SEQUENCE [LARGE SCALE GENOMIC DNA]</scope>
    <source>
        <strain evidence="6">ATCC 39867 / T7901</strain>
    </source>
</reference>
<dbReference type="InterPro" id="IPR019734">
    <property type="entry name" value="TPR_rpt"/>
</dbReference>
<dbReference type="OrthoDB" id="9807628at2"/>
<dbReference type="RefSeq" id="WP_015818423.1">
    <property type="nucleotide sequence ID" value="NC_012997.1"/>
</dbReference>
<evidence type="ECO:0000256" key="3">
    <source>
        <dbReference type="SAM" id="Phobius"/>
    </source>
</evidence>
<accession>C5BKZ9</accession>
<dbReference type="Pfam" id="PF13519">
    <property type="entry name" value="VWA_2"/>
    <property type="match status" value="1"/>
</dbReference>
<feature type="compositionally biased region" description="Low complexity" evidence="2">
    <location>
        <begin position="597"/>
        <end position="610"/>
    </location>
</feature>
<dbReference type="HOGENOM" id="CLU_024570_3_1_6"/>
<dbReference type="STRING" id="377629.TERTU_2434"/>
<protein>
    <submittedName>
        <fullName evidence="5">TPR domain protein</fullName>
    </submittedName>
</protein>
<proteinExistence type="predicted"/>
<feature type="compositionally biased region" description="Basic and acidic residues" evidence="2">
    <location>
        <begin position="541"/>
        <end position="552"/>
    </location>
</feature>
<dbReference type="EMBL" id="CP001614">
    <property type="protein sequence ID" value="ACR12311.1"/>
    <property type="molecule type" value="Genomic_DNA"/>
</dbReference>
<dbReference type="InterPro" id="IPR050768">
    <property type="entry name" value="UPF0353/GerABKA_families"/>
</dbReference>
<evidence type="ECO:0000313" key="5">
    <source>
        <dbReference type="EMBL" id="ACR12311.1"/>
    </source>
</evidence>
<keyword evidence="3" id="KW-0812">Transmembrane</keyword>
<dbReference type="Gene3D" id="3.40.50.410">
    <property type="entry name" value="von Willebrand factor, type A domain"/>
    <property type="match status" value="1"/>
</dbReference>
<organism evidence="5 6">
    <name type="scientific">Teredinibacter turnerae (strain ATCC 39867 / T7901)</name>
    <dbReference type="NCBI Taxonomy" id="377629"/>
    <lineage>
        <taxon>Bacteria</taxon>
        <taxon>Pseudomonadati</taxon>
        <taxon>Pseudomonadota</taxon>
        <taxon>Gammaproteobacteria</taxon>
        <taxon>Cellvibrionales</taxon>
        <taxon>Cellvibrionaceae</taxon>
        <taxon>Teredinibacter</taxon>
    </lineage>
</organism>
<keyword evidence="3" id="KW-0472">Membrane</keyword>
<sequence>MTDLLTQFHFLRPLWLLMLIPLVMLALVALQRQASASHWQSHIAPHLLPFLVDGKSVKLSRLPVYGLLIAWLLATFAAAGPAWQKLPQPVVKESSALVIAWDLSPSMAAQDVKPSRLVRARLKLIDLLKQRKEGLTALIAYSGEAHVVTPLTDDTDTIISLLYGLDPAIMPAKGSNAEMALTLANQLLKEGANGRGDIVFLTDGIAPTAQDAFAEIHDTAPHPISFWGIGTAQGAPIPLAGGGFAYDRDRNMVIASLDEQAMSDLAAKVGGLYVPFSATDADLKTLSAFAFGDHRKDETQQTERLFDQWYEHGPYLLLLLLPLAALAFRRGLLLCLPLCFVFSPNADALEWQDLWQTKDQQAQAMVNQDPAAAAQTFNDEKWRGIANYKAGDYEAALKDFSGDSASDYYNRGNALAQLRKYEEAIKSFEQAQKLQPENDAITQNLAIAKQLKDLQEQQQQQQNNEGESDDSQQDKSDSEDQQSQDGGKDQQSQQEQNQDKSSQQNAQNGGDTQQQSSEEQGSSSAQQSELSQEQQQALRDTYGKDASDEQQKQEQQQAQNQDAEKLDAEQQLAGQPQEQNQPQDDEDSPANSVVMRQTEQQTEEQQALEQWLRKVPDDPSGLMRNKFNYEYRARKREMRENGWRQPDGSHADERW</sequence>
<dbReference type="PANTHER" id="PTHR22550:SF14">
    <property type="entry name" value="VWFA DOMAIN-CONTAINING PROTEIN"/>
    <property type="match status" value="1"/>
</dbReference>
<dbReference type="SUPFAM" id="SSF48452">
    <property type="entry name" value="TPR-like"/>
    <property type="match status" value="1"/>
</dbReference>
<dbReference type="Pfam" id="PF00515">
    <property type="entry name" value="TPR_1"/>
    <property type="match status" value="1"/>
</dbReference>
<evidence type="ECO:0000256" key="1">
    <source>
        <dbReference type="PROSITE-ProRule" id="PRU00339"/>
    </source>
</evidence>
<evidence type="ECO:0000256" key="2">
    <source>
        <dbReference type="SAM" id="MobiDB-lite"/>
    </source>
</evidence>
<feature type="domain" description="VWFA" evidence="4">
    <location>
        <begin position="97"/>
        <end position="204"/>
    </location>
</feature>
<dbReference type="AlphaFoldDB" id="C5BKZ9"/>
<evidence type="ECO:0000313" key="6">
    <source>
        <dbReference type="Proteomes" id="UP000009080"/>
    </source>
</evidence>
<feature type="compositionally biased region" description="Low complexity" evidence="2">
    <location>
        <begin position="456"/>
        <end position="465"/>
    </location>
</feature>
<feature type="compositionally biased region" description="Low complexity" evidence="2">
    <location>
        <begin position="513"/>
        <end position="536"/>
    </location>
</feature>
<dbReference type="KEGG" id="ttu:TERTU_2434"/>
<feature type="transmembrane region" description="Helical" evidence="3">
    <location>
        <begin position="64"/>
        <end position="83"/>
    </location>
</feature>
<keyword evidence="3" id="KW-1133">Transmembrane helix</keyword>
<feature type="transmembrane region" description="Helical" evidence="3">
    <location>
        <begin position="12"/>
        <end position="30"/>
    </location>
</feature>
<dbReference type="SUPFAM" id="SSF53300">
    <property type="entry name" value="vWA-like"/>
    <property type="match status" value="1"/>
</dbReference>
<dbReference type="InterPro" id="IPR036465">
    <property type="entry name" value="vWFA_dom_sf"/>
</dbReference>
<feature type="compositionally biased region" description="Low complexity" evidence="2">
    <location>
        <begin position="483"/>
        <end position="504"/>
    </location>
</feature>
<feature type="region of interest" description="Disordered" evidence="2">
    <location>
        <begin position="636"/>
        <end position="655"/>
    </location>
</feature>
<feature type="region of interest" description="Disordered" evidence="2">
    <location>
        <begin position="453"/>
        <end position="626"/>
    </location>
</feature>
<feature type="compositionally biased region" description="Low complexity" evidence="2">
    <location>
        <begin position="569"/>
        <end position="582"/>
    </location>
</feature>
<dbReference type="InterPro" id="IPR002035">
    <property type="entry name" value="VWF_A"/>
</dbReference>
<dbReference type="SMART" id="SM00028">
    <property type="entry name" value="TPR"/>
    <property type="match status" value="1"/>
</dbReference>
<dbReference type="InterPro" id="IPR011990">
    <property type="entry name" value="TPR-like_helical_dom_sf"/>
</dbReference>